<evidence type="ECO:0000313" key="5">
    <source>
        <dbReference type="EMBL" id="KPA76056.1"/>
    </source>
</evidence>
<dbReference type="GeneID" id="26908475"/>
<dbReference type="AlphaFoldDB" id="A0A0M9FUD5"/>
<evidence type="ECO:0000256" key="1">
    <source>
        <dbReference type="ARBA" id="ARBA00004496"/>
    </source>
</evidence>
<comment type="caution">
    <text evidence="3">Lacks conserved residue(s) required for the propagation of feature annotation.</text>
</comment>
<dbReference type="PANTHER" id="PTHR43109">
    <property type="entry name" value="NUCLEOSIDE DIPHOSPHATE KINASE 7"/>
    <property type="match status" value="1"/>
</dbReference>
<evidence type="ECO:0000256" key="4">
    <source>
        <dbReference type="SAM" id="MobiDB-lite"/>
    </source>
</evidence>
<keyword evidence="2" id="KW-0963">Cytoplasm</keyword>
<dbReference type="RefSeq" id="XP_015654495.1">
    <property type="nucleotide sequence ID" value="XM_015807100.1"/>
</dbReference>
<sequence>MITEEGQQTVLLCKPSCQHAHNIIVQELQAGGLVVDRRLFNISPEQVIAVVLQYPAVKGRVTEHLSAKPSTAASAVGATGAVTAVTEESSDKAADLTDTIEVAQRHRLRRYLAPRQAELPDRRLLSRIQELAQGNRAHPAAAPAAAATANAAGGSTAAFLPAQKRLSSSQHSGSSAEDRRRSARSAAEPLQHLGNNRSGASHNARATTLAYQRSQLSFTAVDTTLAGLALDTVLDHPALEFHLVRQHVEHLIQDGTVLVLLVRGVDAVERLSQLCGPDNVEEARRVAPNSWTARFGRDEVRNAVYAPRTLADAQPVFNVLFGFSPNARTGLAGSGMKQQQQQQHIVSNSTFALSDVAAPPPLTFAALLPALRSQVDAQRRLSYYTGVPNVGTPPMSATSDAAQVSMTSSMGTRQGDVSSTSTSAAHPTAMTRLSWATPYPERRERLDELDDLLQQRTVGC</sequence>
<proteinExistence type="inferred from homology"/>
<dbReference type="InterPro" id="IPR036850">
    <property type="entry name" value="NDK-like_dom_sf"/>
</dbReference>
<protein>
    <submittedName>
        <fullName evidence="5">Unspecified product</fullName>
    </submittedName>
</protein>
<comment type="subcellular location">
    <subcellularLocation>
        <location evidence="1">Cytoplasm</location>
    </subcellularLocation>
</comment>
<dbReference type="VEuPathDB" id="TriTrypDB:LpyrH10_22_1500"/>
<comment type="caution">
    <text evidence="5">The sequence shown here is derived from an EMBL/GenBank/DDBJ whole genome shotgun (WGS) entry which is preliminary data.</text>
</comment>
<gene>
    <name evidence="5" type="ORF">ABB37_08190</name>
</gene>
<keyword evidence="6" id="KW-1185">Reference proteome</keyword>
<feature type="region of interest" description="Disordered" evidence="4">
    <location>
        <begin position="163"/>
        <end position="204"/>
    </location>
</feature>
<reference evidence="5 6" key="1">
    <citation type="submission" date="2015-07" db="EMBL/GenBank/DDBJ databases">
        <title>High-quality genome of monoxenous trypanosomatid Leptomonas pyrrhocoris.</title>
        <authorList>
            <person name="Flegontov P."/>
            <person name="Butenko A."/>
            <person name="Firsov S."/>
            <person name="Vlcek C."/>
            <person name="Logacheva M.D."/>
            <person name="Field M."/>
            <person name="Filatov D."/>
            <person name="Flegontova O."/>
            <person name="Gerasimov E."/>
            <person name="Jackson A.P."/>
            <person name="Kelly S."/>
            <person name="Opperdoes F."/>
            <person name="O'Reilly A."/>
            <person name="Votypka J."/>
            <person name="Yurchenko V."/>
            <person name="Lukes J."/>
        </authorList>
    </citation>
    <scope>NUCLEOTIDE SEQUENCE [LARGE SCALE GENOMIC DNA]</scope>
    <source>
        <strain evidence="5">H10</strain>
    </source>
</reference>
<dbReference type="OrthoDB" id="2162449at2759"/>
<dbReference type="Gene3D" id="3.30.70.141">
    <property type="entry name" value="Nucleoside diphosphate kinase-like domain"/>
    <property type="match status" value="1"/>
</dbReference>
<dbReference type="GO" id="GO:0005879">
    <property type="term" value="C:axonemal microtubule"/>
    <property type="evidence" value="ECO:0007669"/>
    <property type="project" value="TreeGrafter"/>
</dbReference>
<dbReference type="PROSITE" id="PS51374">
    <property type="entry name" value="NDPK_LIKE"/>
    <property type="match status" value="1"/>
</dbReference>
<name>A0A0M9FUD5_LEPPY</name>
<dbReference type="OMA" id="HHRYILQ"/>
<evidence type="ECO:0000256" key="3">
    <source>
        <dbReference type="PROSITE-ProRule" id="PRU00706"/>
    </source>
</evidence>
<comment type="similarity">
    <text evidence="3">Belongs to the NDK family.</text>
</comment>
<evidence type="ECO:0000313" key="6">
    <source>
        <dbReference type="Proteomes" id="UP000037923"/>
    </source>
</evidence>
<dbReference type="SUPFAM" id="SSF54919">
    <property type="entry name" value="Nucleoside diphosphate kinase, NDK"/>
    <property type="match status" value="1"/>
</dbReference>
<evidence type="ECO:0000256" key="2">
    <source>
        <dbReference type="ARBA" id="ARBA00022490"/>
    </source>
</evidence>
<dbReference type="PANTHER" id="PTHR43109:SF1">
    <property type="entry name" value="NUCLEOSIDE DIPHOSPHATE KINASE-LIKE DOMAIN-CONTAINING PROTEIN"/>
    <property type="match status" value="1"/>
</dbReference>
<accession>A0A0M9FUD5</accession>
<organism evidence="5 6">
    <name type="scientific">Leptomonas pyrrhocoris</name>
    <name type="common">Firebug parasite</name>
    <dbReference type="NCBI Taxonomy" id="157538"/>
    <lineage>
        <taxon>Eukaryota</taxon>
        <taxon>Discoba</taxon>
        <taxon>Euglenozoa</taxon>
        <taxon>Kinetoplastea</taxon>
        <taxon>Metakinetoplastina</taxon>
        <taxon>Trypanosomatida</taxon>
        <taxon>Trypanosomatidae</taxon>
        <taxon>Leishmaniinae</taxon>
        <taxon>Leptomonas</taxon>
    </lineage>
</organism>
<feature type="compositionally biased region" description="Polar residues" evidence="4">
    <location>
        <begin position="193"/>
        <end position="204"/>
    </location>
</feature>
<dbReference type="Proteomes" id="UP000037923">
    <property type="component" value="Unassembled WGS sequence"/>
</dbReference>
<dbReference type="EMBL" id="LGTL01000022">
    <property type="protein sequence ID" value="KPA76056.1"/>
    <property type="molecule type" value="Genomic_DNA"/>
</dbReference>